<dbReference type="GO" id="GO:0020037">
    <property type="term" value="F:heme binding"/>
    <property type="evidence" value="ECO:0007669"/>
    <property type="project" value="InterPro"/>
</dbReference>
<dbReference type="SMART" id="SM01060">
    <property type="entry name" value="Catalase"/>
    <property type="match status" value="1"/>
</dbReference>
<dbReference type="PRINTS" id="PR00067">
    <property type="entry name" value="CATALASE"/>
</dbReference>
<keyword evidence="6" id="KW-0479">Metal-binding</keyword>
<dbReference type="InterPro" id="IPR041399">
    <property type="entry name" value="Catalase_large_C"/>
</dbReference>
<keyword evidence="11" id="KW-0732">Signal</keyword>
<dbReference type="Pfam" id="PF06628">
    <property type="entry name" value="Catalase-rel"/>
    <property type="match status" value="1"/>
</dbReference>
<evidence type="ECO:0000256" key="1">
    <source>
        <dbReference type="ARBA" id="ARBA00001971"/>
    </source>
</evidence>
<dbReference type="Pfam" id="PF00199">
    <property type="entry name" value="Catalase"/>
    <property type="match status" value="1"/>
</dbReference>
<dbReference type="InterPro" id="IPR043156">
    <property type="entry name" value="Catalase_clade2_helical"/>
</dbReference>
<dbReference type="Gene3D" id="3.40.50.880">
    <property type="match status" value="1"/>
</dbReference>
<accession>A0AA39CEP6</accession>
<organism evidence="13 14">
    <name type="scientific">Cladophialophora chaetospira</name>
    <dbReference type="NCBI Taxonomy" id="386627"/>
    <lineage>
        <taxon>Eukaryota</taxon>
        <taxon>Fungi</taxon>
        <taxon>Dikarya</taxon>
        <taxon>Ascomycota</taxon>
        <taxon>Pezizomycotina</taxon>
        <taxon>Eurotiomycetes</taxon>
        <taxon>Chaetothyriomycetidae</taxon>
        <taxon>Chaetothyriales</taxon>
        <taxon>Herpotrichiellaceae</taxon>
        <taxon>Cladophialophora</taxon>
    </lineage>
</organism>
<sequence length="724" mass="78045">MRYQHLIPVLSLAVAVAGQDVTNSKLQQLQAAMANTNGQIETADNGVPDNTSNSLQSGPRGYNLLEDTTVRKKIIHFDHERAPERVVHALGHGAYGQFESYGDWSNMTSACWLQSGAVSETFTRFSVVLSSNGGSEVNRDTHGFATKIYSKCGNQDLVGNHVPSFFINDGADFPDLVHAGKFEADKGFPTGGSAHTTAYDFFTQHPEGAYQLMNVLTDIGIPRDIRHISGNGVHTYRFINAQGRSQLFKWYWLPQLGHRSLVYDEALKLVGKNGNFHRVDLYSNIKAGNFPQWDFAVQLFPDDGTYMYNGIDLLIPTQIVPFEMNPPVRLGKLTLNRNPNNFFAEPESISFAPSNVVAGVSFVPDPLLQWRLMAYDDTATHRHNSANGYLLPINKAIAPINNNYRDGYMQPLIFTGESTSTPDGIGGVVESGTNATIAYTGTTSTSVGTGTIGRYAAVYDWFGQARYLWGTLDVYAQQHLVDAYRFELGNVANTSVTQVYIDNILNPIDNCLARRVAYGLGATIPAMGSGPRTNITNSTTPFPSIFPINPGVEPNKSLVGLSVAVIANDTLFSTADFDAMAPLLSAQNITLTVVGPHFGMLNTGVNATSSYVTASSVFFDAVFVGSVGSNTSASSNNSTTGALGLDMNAMGFVMEAYSHGKAIGALGSSGAAILRGMGLDFTPSLGLYSGDASQVTQNVLAALRGPVRFPQRFPTDDVSTICGK</sequence>
<evidence type="ECO:0000256" key="7">
    <source>
        <dbReference type="ARBA" id="ARBA00023002"/>
    </source>
</evidence>
<evidence type="ECO:0000313" key="13">
    <source>
        <dbReference type="EMBL" id="KAJ9605449.1"/>
    </source>
</evidence>
<evidence type="ECO:0000256" key="11">
    <source>
        <dbReference type="SAM" id="SignalP"/>
    </source>
</evidence>
<evidence type="ECO:0000256" key="8">
    <source>
        <dbReference type="ARBA" id="ARBA00023004"/>
    </source>
</evidence>
<evidence type="ECO:0000313" key="14">
    <source>
        <dbReference type="Proteomes" id="UP001172673"/>
    </source>
</evidence>
<evidence type="ECO:0000256" key="4">
    <source>
        <dbReference type="ARBA" id="ARBA00022559"/>
    </source>
</evidence>
<dbReference type="InterPro" id="IPR011614">
    <property type="entry name" value="Catalase_core"/>
</dbReference>
<evidence type="ECO:0000256" key="10">
    <source>
        <dbReference type="SAM" id="MobiDB-lite"/>
    </source>
</evidence>
<keyword evidence="9" id="KW-0376">Hydrogen peroxide</keyword>
<keyword evidence="14" id="KW-1185">Reference proteome</keyword>
<keyword evidence="5" id="KW-0349">Heme</keyword>
<dbReference type="PANTHER" id="PTHR42821:SF3">
    <property type="entry name" value="CATALASE B"/>
    <property type="match status" value="1"/>
</dbReference>
<dbReference type="InterPro" id="IPR010582">
    <property type="entry name" value="Catalase_immune_responsive"/>
</dbReference>
<dbReference type="InterPro" id="IPR024712">
    <property type="entry name" value="Catalase_clade2"/>
</dbReference>
<comment type="cofactor">
    <cofactor evidence="1">
        <name>heme</name>
        <dbReference type="ChEBI" id="CHEBI:30413"/>
    </cofactor>
</comment>
<evidence type="ECO:0000256" key="2">
    <source>
        <dbReference type="ARBA" id="ARBA00005329"/>
    </source>
</evidence>
<dbReference type="PANTHER" id="PTHR42821">
    <property type="entry name" value="CATALASE"/>
    <property type="match status" value="1"/>
</dbReference>
<comment type="similarity">
    <text evidence="2">Belongs to the catalase family.</text>
</comment>
<comment type="caution">
    <text evidence="13">The sequence shown here is derived from an EMBL/GenBank/DDBJ whole genome shotgun (WGS) entry which is preliminary data.</text>
</comment>
<evidence type="ECO:0000259" key="12">
    <source>
        <dbReference type="SMART" id="SM01060"/>
    </source>
</evidence>
<dbReference type="PROSITE" id="PS51402">
    <property type="entry name" value="CATALASE_3"/>
    <property type="match status" value="1"/>
</dbReference>
<evidence type="ECO:0000256" key="6">
    <source>
        <dbReference type="ARBA" id="ARBA00022723"/>
    </source>
</evidence>
<evidence type="ECO:0000256" key="5">
    <source>
        <dbReference type="ARBA" id="ARBA00022617"/>
    </source>
</evidence>
<protein>
    <recommendedName>
        <fullName evidence="3">catalase</fullName>
        <ecNumber evidence="3">1.11.1.6</ecNumber>
    </recommendedName>
</protein>
<evidence type="ECO:0000256" key="9">
    <source>
        <dbReference type="ARBA" id="ARBA00023324"/>
    </source>
</evidence>
<keyword evidence="4" id="KW-0575">Peroxidase</keyword>
<proteinExistence type="inferred from homology"/>
<gene>
    <name evidence="13" type="ORF">H2200_010106</name>
</gene>
<dbReference type="GO" id="GO:0005829">
    <property type="term" value="C:cytosol"/>
    <property type="evidence" value="ECO:0007669"/>
    <property type="project" value="TreeGrafter"/>
</dbReference>
<dbReference type="GO" id="GO:0046872">
    <property type="term" value="F:metal ion binding"/>
    <property type="evidence" value="ECO:0007669"/>
    <property type="project" value="UniProtKB-KW"/>
</dbReference>
<dbReference type="InterPro" id="IPR029062">
    <property type="entry name" value="Class_I_gatase-like"/>
</dbReference>
<dbReference type="GO" id="GO:0004096">
    <property type="term" value="F:catalase activity"/>
    <property type="evidence" value="ECO:0007669"/>
    <property type="project" value="UniProtKB-EC"/>
</dbReference>
<feature type="signal peptide" evidence="11">
    <location>
        <begin position="1"/>
        <end position="18"/>
    </location>
</feature>
<keyword evidence="7" id="KW-0560">Oxidoreductase</keyword>
<dbReference type="Gene3D" id="1.20.1370.20">
    <property type="match status" value="1"/>
</dbReference>
<dbReference type="Pfam" id="PF18011">
    <property type="entry name" value="Catalase_C"/>
    <property type="match status" value="1"/>
</dbReference>
<feature type="compositionally biased region" description="Polar residues" evidence="10">
    <location>
        <begin position="40"/>
        <end position="57"/>
    </location>
</feature>
<keyword evidence="8" id="KW-0408">Iron</keyword>
<dbReference type="GO" id="GO:0006979">
    <property type="term" value="P:response to oxidative stress"/>
    <property type="evidence" value="ECO:0007669"/>
    <property type="project" value="InterPro"/>
</dbReference>
<feature type="chain" id="PRO_5041311365" description="catalase" evidence="11">
    <location>
        <begin position="19"/>
        <end position="724"/>
    </location>
</feature>
<dbReference type="Proteomes" id="UP001172673">
    <property type="component" value="Unassembled WGS sequence"/>
</dbReference>
<feature type="domain" description="Catalase core" evidence="12">
    <location>
        <begin position="42"/>
        <end position="429"/>
    </location>
</feature>
<evidence type="ECO:0000256" key="3">
    <source>
        <dbReference type="ARBA" id="ARBA00012314"/>
    </source>
</evidence>
<dbReference type="AlphaFoldDB" id="A0AA39CEP6"/>
<dbReference type="InterPro" id="IPR020835">
    <property type="entry name" value="Catalase_sf"/>
</dbReference>
<dbReference type="EC" id="1.11.1.6" evidence="3"/>
<dbReference type="EMBL" id="JAPDRK010000016">
    <property type="protein sequence ID" value="KAJ9605449.1"/>
    <property type="molecule type" value="Genomic_DNA"/>
</dbReference>
<reference evidence="13" key="1">
    <citation type="submission" date="2022-10" db="EMBL/GenBank/DDBJ databases">
        <title>Culturing micro-colonial fungi from biological soil crusts in the Mojave desert and describing Neophaeococcomyces mojavensis, and introducing the new genera and species Taxawa tesnikishii.</title>
        <authorList>
            <person name="Kurbessoian T."/>
            <person name="Stajich J.E."/>
        </authorList>
    </citation>
    <scope>NUCLEOTIDE SEQUENCE</scope>
    <source>
        <strain evidence="13">TK_41</strain>
    </source>
</reference>
<dbReference type="InterPro" id="IPR018028">
    <property type="entry name" value="Catalase"/>
</dbReference>
<dbReference type="GO" id="GO:0042744">
    <property type="term" value="P:hydrogen peroxide catabolic process"/>
    <property type="evidence" value="ECO:0007669"/>
    <property type="project" value="UniProtKB-KW"/>
</dbReference>
<name>A0AA39CEP6_9EURO</name>
<feature type="region of interest" description="Disordered" evidence="10">
    <location>
        <begin position="40"/>
        <end position="60"/>
    </location>
</feature>
<dbReference type="Gene3D" id="2.40.180.10">
    <property type="entry name" value="Catalase core domain"/>
    <property type="match status" value="1"/>
</dbReference>
<dbReference type="SUPFAM" id="SSF56634">
    <property type="entry name" value="Heme-dependent catalase-like"/>
    <property type="match status" value="1"/>
</dbReference>